<comment type="caution">
    <text evidence="1">The sequence shown here is derived from an EMBL/GenBank/DDBJ whole genome shotgun (WGS) entry which is preliminary data.</text>
</comment>
<dbReference type="RefSeq" id="WP_181501490.1">
    <property type="nucleotide sequence ID" value="NZ_JACDUH010000003.1"/>
</dbReference>
<dbReference type="Proteomes" id="UP000564425">
    <property type="component" value="Unassembled WGS sequence"/>
</dbReference>
<evidence type="ECO:0000313" key="1">
    <source>
        <dbReference type="EMBL" id="MBA2851664.1"/>
    </source>
</evidence>
<protein>
    <submittedName>
        <fullName evidence="1">Uncharacterized protein</fullName>
    </submittedName>
</protein>
<name>A0A7J9NWM1_METMI</name>
<reference evidence="1 2" key="1">
    <citation type="submission" date="2020-07" db="EMBL/GenBank/DDBJ databases">
        <title>Genomic Encyclopedia of Type Strains, Phase IV (KMG-V): Genome sequencing to study the core and pangenomes of soil and plant-associated prokaryotes.</title>
        <authorList>
            <person name="Whitman W."/>
        </authorList>
    </citation>
    <scope>NUCLEOTIDE SEQUENCE [LARGE SCALE GENOMIC DNA]</scope>
    <source>
        <strain evidence="1 2">A1</strain>
    </source>
</reference>
<organism evidence="1 2">
    <name type="scientific">Methanococcus maripaludis</name>
    <name type="common">Methanococcus deltae</name>
    <dbReference type="NCBI Taxonomy" id="39152"/>
    <lineage>
        <taxon>Archaea</taxon>
        <taxon>Methanobacteriati</taxon>
        <taxon>Methanobacteriota</taxon>
        <taxon>Methanomada group</taxon>
        <taxon>Methanococci</taxon>
        <taxon>Methanococcales</taxon>
        <taxon>Methanococcaceae</taxon>
        <taxon>Methanococcus</taxon>
    </lineage>
</organism>
<gene>
    <name evidence="1" type="ORF">HNP86_001823</name>
</gene>
<proteinExistence type="predicted"/>
<dbReference type="AlphaFoldDB" id="A0A7J9NWM1"/>
<sequence>MTLFIKLKKPFQKKTYGNKCVNVDVVKFKYGIPCSDACTISCVGINPTSGHIDSITSEWRSISDVECRACADGNARTLPATLSLPDETAGLVLFYRVMEHCLTISPILPGVINYIPNEIVLAGAMVALFKLNPACLTYAEFERMYPDSVGHFATYYHHCKSIDKKVSKDVCVYLLTQHLLKMFTIYNKAICTPTSTRKPKNRRFQAYPVEYVMDSPEYYDVIRIIAQNLGVNV</sequence>
<evidence type="ECO:0000313" key="2">
    <source>
        <dbReference type="Proteomes" id="UP000564425"/>
    </source>
</evidence>
<dbReference type="EMBL" id="JACDUH010000003">
    <property type="protein sequence ID" value="MBA2851664.1"/>
    <property type="molecule type" value="Genomic_DNA"/>
</dbReference>
<accession>A0A7J9NWM1</accession>